<reference evidence="1" key="1">
    <citation type="submission" date="2016-04" db="EMBL/GenBank/DDBJ databases">
        <authorList>
            <person name="Nguyen H.D."/>
            <person name="Samba Siva P."/>
            <person name="Cullis J."/>
            <person name="Levesque C.A."/>
            <person name="Hambleton S."/>
        </authorList>
    </citation>
    <scope>NUCLEOTIDE SEQUENCE</scope>
    <source>
        <strain evidence="1">DAOMC 236416</strain>
    </source>
</reference>
<protein>
    <submittedName>
        <fullName evidence="1">Uncharacterized protein</fullName>
    </submittedName>
</protein>
<evidence type="ECO:0000313" key="1">
    <source>
        <dbReference type="EMBL" id="KAE8250669.1"/>
    </source>
</evidence>
<organism evidence="1 2">
    <name type="scientific">Tilletia indica</name>
    <dbReference type="NCBI Taxonomy" id="43049"/>
    <lineage>
        <taxon>Eukaryota</taxon>
        <taxon>Fungi</taxon>
        <taxon>Dikarya</taxon>
        <taxon>Basidiomycota</taxon>
        <taxon>Ustilaginomycotina</taxon>
        <taxon>Exobasidiomycetes</taxon>
        <taxon>Tilletiales</taxon>
        <taxon>Tilletiaceae</taxon>
        <taxon>Tilletia</taxon>
    </lineage>
</organism>
<sequence length="273" mass="29923">MRINSSLIATIMTLPTTTLPMPTAAPNTCRQGTVALGVPPAIQGYIEEVEETMVECSKAAEALTRLSGIVQMMGSNLNKTGARTDGEMESAVADIEAIRVETRAMRLRSDEHTLESLSRARNNFEEFQRKIQREFDTLRERAAQDFMDMHEMTARSIQTARVRQDDILDENLNRVASRIRRLGTGKSEDEMQLFALLKSNCEGMDAAFRAAQSGWLRARSQLLGSNVWAVAWPEAARGAERRIRSAGGGGLSGPPDYDASRGGEGQSVSTVGN</sequence>
<dbReference type="Proteomes" id="UP000077521">
    <property type="component" value="Unassembled WGS sequence"/>
</dbReference>
<keyword evidence="2" id="KW-1185">Reference proteome</keyword>
<gene>
    <name evidence="1" type="ORF">A4X13_0g4503</name>
</gene>
<proteinExistence type="predicted"/>
<accession>A0A177TVB4</accession>
<dbReference type="EMBL" id="LWDF02000299">
    <property type="protein sequence ID" value="KAE8250669.1"/>
    <property type="molecule type" value="Genomic_DNA"/>
</dbReference>
<name>A0A177TVB4_9BASI</name>
<reference evidence="1" key="2">
    <citation type="journal article" date="2019" name="IMA Fungus">
        <title>Genome sequencing and comparison of five Tilletia species to identify candidate genes for the detection of regulated species infecting wheat.</title>
        <authorList>
            <person name="Nguyen H.D.T."/>
            <person name="Sultana T."/>
            <person name="Kesanakurti P."/>
            <person name="Hambleton S."/>
        </authorList>
    </citation>
    <scope>NUCLEOTIDE SEQUENCE</scope>
    <source>
        <strain evidence="1">DAOMC 236416</strain>
    </source>
</reference>
<dbReference type="AlphaFoldDB" id="A0A177TVB4"/>
<comment type="caution">
    <text evidence="1">The sequence shown here is derived from an EMBL/GenBank/DDBJ whole genome shotgun (WGS) entry which is preliminary data.</text>
</comment>
<evidence type="ECO:0000313" key="2">
    <source>
        <dbReference type="Proteomes" id="UP000077521"/>
    </source>
</evidence>